<dbReference type="AlphaFoldDB" id="A0A034WGD1"/>
<dbReference type="GO" id="GO:0005634">
    <property type="term" value="C:nucleus"/>
    <property type="evidence" value="ECO:0007669"/>
    <property type="project" value="TreeGrafter"/>
</dbReference>
<protein>
    <recommendedName>
        <fullName evidence="1">MADF domain-containing protein</fullName>
    </recommendedName>
</protein>
<evidence type="ECO:0000313" key="2">
    <source>
        <dbReference type="EMBL" id="JAC53734.1"/>
    </source>
</evidence>
<organism evidence="2">
    <name type="scientific">Bactrocera dorsalis</name>
    <name type="common">Oriental fruit fly</name>
    <name type="synonym">Dacus dorsalis</name>
    <dbReference type="NCBI Taxonomy" id="27457"/>
    <lineage>
        <taxon>Eukaryota</taxon>
        <taxon>Metazoa</taxon>
        <taxon>Ecdysozoa</taxon>
        <taxon>Arthropoda</taxon>
        <taxon>Hexapoda</taxon>
        <taxon>Insecta</taxon>
        <taxon>Pterygota</taxon>
        <taxon>Neoptera</taxon>
        <taxon>Endopterygota</taxon>
        <taxon>Diptera</taxon>
        <taxon>Brachycera</taxon>
        <taxon>Muscomorpha</taxon>
        <taxon>Tephritoidea</taxon>
        <taxon>Tephritidae</taxon>
        <taxon>Bactrocera</taxon>
        <taxon>Bactrocera</taxon>
    </lineage>
</organism>
<dbReference type="SMART" id="SM00595">
    <property type="entry name" value="MADF"/>
    <property type="match status" value="1"/>
</dbReference>
<dbReference type="EMBL" id="GAKP01005218">
    <property type="protein sequence ID" value="JAC53734.1"/>
    <property type="molecule type" value="Transcribed_RNA"/>
</dbReference>
<dbReference type="OrthoDB" id="6147983at2759"/>
<dbReference type="PANTHER" id="PTHR12243:SF67">
    <property type="entry name" value="COREPRESSOR OF PANGOLIN, ISOFORM A-RELATED"/>
    <property type="match status" value="1"/>
</dbReference>
<name>A0A034WGD1_BACDO</name>
<proteinExistence type="predicted"/>
<evidence type="ECO:0000259" key="1">
    <source>
        <dbReference type="PROSITE" id="PS51029"/>
    </source>
</evidence>
<dbReference type="InterPro" id="IPR006578">
    <property type="entry name" value="MADF-dom"/>
</dbReference>
<accession>A0A034WGD1</accession>
<dbReference type="GO" id="GO:0005667">
    <property type="term" value="C:transcription regulator complex"/>
    <property type="evidence" value="ECO:0007669"/>
    <property type="project" value="TreeGrafter"/>
</dbReference>
<reference evidence="2" key="1">
    <citation type="journal article" date="2014" name="BMC Genomics">
        <title>Characterizing the developmental transcriptome of the oriental fruit fly, Bactrocera dorsalis (Diptera: Tephritidae) through comparative genomic analysis with Drosophila melanogaster utilizing modENCODE datasets.</title>
        <authorList>
            <person name="Geib S.M."/>
            <person name="Calla B."/>
            <person name="Hall B."/>
            <person name="Hou S."/>
            <person name="Manoukis N.C."/>
        </authorList>
    </citation>
    <scope>NUCLEOTIDE SEQUENCE</scope>
    <source>
        <strain evidence="2">Punador</strain>
    </source>
</reference>
<dbReference type="Pfam" id="PF10545">
    <property type="entry name" value="MADF_DNA_bdg"/>
    <property type="match status" value="1"/>
</dbReference>
<feature type="domain" description="MADF" evidence="1">
    <location>
        <begin position="7"/>
        <end position="95"/>
    </location>
</feature>
<sequence>MVIDDLKLIREVKIRPYFYVKGLTGYRNSTLRKKGWEQIGGIFETTGEECCTRWRVIRDRYVKLIAKKGANKPLTGYDKNWTLYKHLGFLKAHIKPRTYKFKQSAANAEAADEVDEHDFIQNISYEDTFDEELTKYESSVEAEESLMSIPDMDCNDDLPIEITTAEPYVQSTVPDVTPQCGEFQEKFSAFTKRVEFLLKQRQTNASDDKNEAFYRMIGVKLAELPEDEQEDAKLHIISHVFERVKTYKQKMRSLSSVHN</sequence>
<dbReference type="InterPro" id="IPR039353">
    <property type="entry name" value="TF_Adf1"/>
</dbReference>
<dbReference type="GO" id="GO:0006357">
    <property type="term" value="P:regulation of transcription by RNA polymerase II"/>
    <property type="evidence" value="ECO:0007669"/>
    <property type="project" value="TreeGrafter"/>
</dbReference>
<dbReference type="PANTHER" id="PTHR12243">
    <property type="entry name" value="MADF DOMAIN TRANSCRIPTION FACTOR"/>
    <property type="match status" value="1"/>
</dbReference>
<dbReference type="PROSITE" id="PS51029">
    <property type="entry name" value="MADF"/>
    <property type="match status" value="1"/>
</dbReference>